<dbReference type="RefSeq" id="WP_185029924.1">
    <property type="nucleotide sequence ID" value="NZ_BNBN01000005.1"/>
</dbReference>
<evidence type="ECO:0000313" key="6">
    <source>
        <dbReference type="EMBL" id="MBB6436025.1"/>
    </source>
</evidence>
<dbReference type="Pfam" id="PF14765">
    <property type="entry name" value="PS-DH"/>
    <property type="match status" value="1"/>
</dbReference>
<sequence length="777" mass="82166">MTDDGGRAAPHALTRLVLAARPRQSPGFALPGLSRRVLVTDDGRGIAAEVVAALVARGVRAETMCAGLPFDEVPRDTGCLILLHALRGPRQPAEASPELHGELLRQLGLLTRSPAAVDSVVLVHDGGGDFGLSGRQGEGAWLNGAAALARTADREWPDITVKAVDLQCAGRPLTEVGQALCQELLLGGTETEVALAADGERYTREFVPAPPVPVDSATSVDSRSFLVVTGGARGITADCLAALAAGRSPRLLLLGRTGLVSENSRLAALDDEPSLIRALLEYDKAAGTSRPLPQVRAAAARLLASREIRATLQRLERAGATVRYRTVDVRDLDAVRVCLREARGEWGPVTGLVHAAGVIADKTVAEKTPEQFDQVFTTKVAGLRNLLDATANDPLRTVCLFSSVSAVVGNTGQSDYAMANAVMDHLAPHLAREHPDAHVVSMAWGAWRGGMVGPRLQEHFTEQGVALIPVQEGARAFAAELAAGSGPAHVVLVPDEQQVRCWGEKAPAHDSGPDQGELTATLLTHGTLQPELADHSIMGRVIVSVATAVEWMARAVVPPGDAGGPFVLSDIKVQSKLALDHYPGAEWLSVQRSPGPDGTIALRLGRPDSHPQFSAVGSVRASVPRAAPREAPPPPVGPTPTNRRFRYDGTSRFHGPMHQVLQEVVHCDPTGAEGIVHGLREMGWDAAAPWRTDPALVDGAVQLAVVWGEEVTGQPNLPMAVDRYEMHRPGPAPGPVTCRVTARRADRIRAICDAVLVDADGGLRAALSGIQLIVRPR</sequence>
<proteinExistence type="predicted"/>
<accession>A0A7X0HE96</accession>
<keyword evidence="2" id="KW-0511">Multifunctional enzyme</keyword>
<feature type="region of interest" description="C-terminal hotdog fold" evidence="3">
    <location>
        <begin position="638"/>
        <end position="777"/>
    </location>
</feature>
<dbReference type="SUPFAM" id="SSF51735">
    <property type="entry name" value="NAD(P)-binding Rossmann-fold domains"/>
    <property type="match status" value="2"/>
</dbReference>
<dbReference type="Pfam" id="PF08659">
    <property type="entry name" value="KR"/>
    <property type="match status" value="1"/>
</dbReference>
<dbReference type="InterPro" id="IPR049900">
    <property type="entry name" value="PKS_mFAS_DH"/>
</dbReference>
<dbReference type="PROSITE" id="PS52019">
    <property type="entry name" value="PKS_MFAS_DH"/>
    <property type="match status" value="1"/>
</dbReference>
<reference evidence="6 7" key="1">
    <citation type="submission" date="2020-08" db="EMBL/GenBank/DDBJ databases">
        <title>Genomic Encyclopedia of Type Strains, Phase IV (KMG-IV): sequencing the most valuable type-strain genomes for metagenomic binning, comparative biology and taxonomic classification.</title>
        <authorList>
            <person name="Goeker M."/>
        </authorList>
    </citation>
    <scope>NUCLEOTIDE SEQUENCE [LARGE SCALE GENOMIC DNA]</scope>
    <source>
        <strain evidence="6 7">DSM 40141</strain>
    </source>
</reference>
<evidence type="ECO:0000259" key="5">
    <source>
        <dbReference type="PROSITE" id="PS52019"/>
    </source>
</evidence>
<evidence type="ECO:0000256" key="4">
    <source>
        <dbReference type="SAM" id="MobiDB-lite"/>
    </source>
</evidence>
<dbReference type="Proteomes" id="UP000540423">
    <property type="component" value="Unassembled WGS sequence"/>
</dbReference>
<dbReference type="EMBL" id="JACHEM010000005">
    <property type="protein sequence ID" value="MBB6436025.1"/>
    <property type="molecule type" value="Genomic_DNA"/>
</dbReference>
<evidence type="ECO:0000313" key="7">
    <source>
        <dbReference type="Proteomes" id="UP000540423"/>
    </source>
</evidence>
<dbReference type="InterPro" id="IPR036291">
    <property type="entry name" value="NAD(P)-bd_dom_sf"/>
</dbReference>
<comment type="caution">
    <text evidence="6">The sequence shown here is derived from an EMBL/GenBank/DDBJ whole genome shotgun (WGS) entry which is preliminary data.</text>
</comment>
<dbReference type="InterPro" id="IPR013968">
    <property type="entry name" value="PKS_KR"/>
</dbReference>
<dbReference type="Gene3D" id="3.40.50.720">
    <property type="entry name" value="NAD(P)-binding Rossmann-like Domain"/>
    <property type="match status" value="1"/>
</dbReference>
<organism evidence="6 7">
    <name type="scientific">Streptomyces candidus</name>
    <dbReference type="NCBI Taxonomy" id="67283"/>
    <lineage>
        <taxon>Bacteria</taxon>
        <taxon>Bacillati</taxon>
        <taxon>Actinomycetota</taxon>
        <taxon>Actinomycetes</taxon>
        <taxon>Kitasatosporales</taxon>
        <taxon>Streptomycetaceae</taxon>
        <taxon>Streptomyces</taxon>
    </lineage>
</organism>
<dbReference type="CDD" id="cd08953">
    <property type="entry name" value="KR_2_SDR_x"/>
    <property type="match status" value="1"/>
</dbReference>
<evidence type="ECO:0000256" key="1">
    <source>
        <dbReference type="ARBA" id="ARBA00022679"/>
    </source>
</evidence>
<keyword evidence="1" id="KW-0808">Transferase</keyword>
<dbReference type="AlphaFoldDB" id="A0A7X0HE96"/>
<dbReference type="GO" id="GO:0006633">
    <property type="term" value="P:fatty acid biosynthetic process"/>
    <property type="evidence" value="ECO:0007669"/>
    <property type="project" value="TreeGrafter"/>
</dbReference>
<gene>
    <name evidence="6" type="ORF">HNQ79_002488</name>
</gene>
<feature type="region of interest" description="N-terminal hotdog fold" evidence="3">
    <location>
        <begin position="499"/>
        <end position="626"/>
    </location>
</feature>
<dbReference type="GO" id="GO:0004312">
    <property type="term" value="F:fatty acid synthase activity"/>
    <property type="evidence" value="ECO:0007669"/>
    <property type="project" value="TreeGrafter"/>
</dbReference>
<dbReference type="SMART" id="SM00822">
    <property type="entry name" value="PKS_KR"/>
    <property type="match status" value="1"/>
</dbReference>
<dbReference type="PANTHER" id="PTHR43775">
    <property type="entry name" value="FATTY ACID SYNTHASE"/>
    <property type="match status" value="1"/>
</dbReference>
<name>A0A7X0HE96_9ACTN</name>
<dbReference type="InterPro" id="IPR050091">
    <property type="entry name" value="PKS_NRPS_Biosynth_Enz"/>
</dbReference>
<feature type="active site" description="Proton donor; for dehydratase activity" evidence="3">
    <location>
        <position position="698"/>
    </location>
</feature>
<dbReference type="InterPro" id="IPR049551">
    <property type="entry name" value="PKS_DH_C"/>
</dbReference>
<feature type="active site" description="Proton acceptor; for dehydratase activity" evidence="3">
    <location>
        <position position="535"/>
    </location>
</feature>
<dbReference type="Gene3D" id="3.10.129.110">
    <property type="entry name" value="Polyketide synthase dehydratase"/>
    <property type="match status" value="1"/>
</dbReference>
<dbReference type="PANTHER" id="PTHR43775:SF51">
    <property type="entry name" value="INACTIVE PHENOLPHTHIOCEROL SYNTHESIS POLYKETIDE SYNTHASE TYPE I PKS1-RELATED"/>
    <property type="match status" value="1"/>
</dbReference>
<feature type="domain" description="PKS/mFAS DH" evidence="5">
    <location>
        <begin position="499"/>
        <end position="777"/>
    </location>
</feature>
<dbReference type="InterPro" id="IPR042104">
    <property type="entry name" value="PKS_dehydratase_sf"/>
</dbReference>
<feature type="region of interest" description="Disordered" evidence="4">
    <location>
        <begin position="605"/>
        <end position="643"/>
    </location>
</feature>
<protein>
    <submittedName>
        <fullName evidence="6">NAD(P)-dependent dehydrogenase (Short-subunit alcohol dehydrogenase family)</fullName>
    </submittedName>
</protein>
<evidence type="ECO:0000256" key="2">
    <source>
        <dbReference type="ARBA" id="ARBA00023268"/>
    </source>
</evidence>
<evidence type="ECO:0000256" key="3">
    <source>
        <dbReference type="PROSITE-ProRule" id="PRU01363"/>
    </source>
</evidence>
<keyword evidence="7" id="KW-1185">Reference proteome</keyword>
<dbReference type="InterPro" id="IPR057326">
    <property type="entry name" value="KR_dom"/>
</dbReference>